<dbReference type="GO" id="GO:0043916">
    <property type="term" value="F:DNA-7-methylguanine glycosylase activity"/>
    <property type="evidence" value="ECO:0007669"/>
    <property type="project" value="TreeGrafter"/>
</dbReference>
<gene>
    <name evidence="7" type="ORF">ETAA8_02820</name>
</gene>
<evidence type="ECO:0000256" key="1">
    <source>
        <dbReference type="ARBA" id="ARBA00000086"/>
    </source>
</evidence>
<comment type="similarity">
    <text evidence="2">Belongs to the alkylbase DNA glycosidase AlkA family.</text>
</comment>
<dbReference type="SUPFAM" id="SSF48150">
    <property type="entry name" value="DNA-glycosylase"/>
    <property type="match status" value="1"/>
</dbReference>
<keyword evidence="4" id="KW-0227">DNA damage</keyword>
<dbReference type="EC" id="3.2.2.21" evidence="3"/>
<dbReference type="Gene3D" id="1.10.1670.40">
    <property type="match status" value="1"/>
</dbReference>
<name>A0A517Y4P1_9BACT</name>
<dbReference type="CDD" id="cd00056">
    <property type="entry name" value="ENDO3c"/>
    <property type="match status" value="1"/>
</dbReference>
<keyword evidence="8" id="KW-1185">Reference proteome</keyword>
<dbReference type="Pfam" id="PF00730">
    <property type="entry name" value="HhH-GPD"/>
    <property type="match status" value="1"/>
</dbReference>
<dbReference type="Gene3D" id="1.10.340.30">
    <property type="entry name" value="Hypothetical protein, domain 2"/>
    <property type="match status" value="1"/>
</dbReference>
<feature type="domain" description="HhH-GPD" evidence="6">
    <location>
        <begin position="48"/>
        <end position="208"/>
    </location>
</feature>
<accession>A0A517Y4P1</accession>
<evidence type="ECO:0000313" key="7">
    <source>
        <dbReference type="EMBL" id="QDU25219.1"/>
    </source>
</evidence>
<dbReference type="AlphaFoldDB" id="A0A517Y4P1"/>
<evidence type="ECO:0000256" key="5">
    <source>
        <dbReference type="ARBA" id="ARBA00023204"/>
    </source>
</evidence>
<dbReference type="OrthoDB" id="9785929at2"/>
<sequence>MPHPRSDEIIAHLSAVDKKMGRLIQAAGPLLLSAQKGTIFSGLMKSIVYQQLSGKAAGTIHGRVLALLPAEPSEHATAIAALSDEVLRGAGLSRNKLLSIRDLAARSTAGLVPERKALAKKTDEEIIELLTEVRGVGRWTAEMILMFTLGRLDVLPVADLGIRKGFGLTYLKKDQREELPALEAIARHGERWRPFRSAAAWYLWRACDLASQKPA</sequence>
<proteinExistence type="inferred from homology"/>
<keyword evidence="5" id="KW-0234">DNA repair</keyword>
<evidence type="ECO:0000259" key="6">
    <source>
        <dbReference type="SMART" id="SM00478"/>
    </source>
</evidence>
<dbReference type="Proteomes" id="UP000315017">
    <property type="component" value="Chromosome"/>
</dbReference>
<dbReference type="InterPro" id="IPR011257">
    <property type="entry name" value="DNA_glycosylase"/>
</dbReference>
<dbReference type="RefSeq" id="WP_145083798.1">
    <property type="nucleotide sequence ID" value="NZ_CP036274.1"/>
</dbReference>
<dbReference type="SMART" id="SM00478">
    <property type="entry name" value="ENDO3c"/>
    <property type="match status" value="1"/>
</dbReference>
<dbReference type="GO" id="GO:0008725">
    <property type="term" value="F:DNA-3-methyladenine glycosylase activity"/>
    <property type="evidence" value="ECO:0007669"/>
    <property type="project" value="TreeGrafter"/>
</dbReference>
<dbReference type="EMBL" id="CP036274">
    <property type="protein sequence ID" value="QDU25219.1"/>
    <property type="molecule type" value="Genomic_DNA"/>
</dbReference>
<dbReference type="GO" id="GO:0005737">
    <property type="term" value="C:cytoplasm"/>
    <property type="evidence" value="ECO:0007669"/>
    <property type="project" value="TreeGrafter"/>
</dbReference>
<dbReference type="InterPro" id="IPR003265">
    <property type="entry name" value="HhH-GPD_domain"/>
</dbReference>
<organism evidence="7 8">
    <name type="scientific">Anatilimnocola aggregata</name>
    <dbReference type="NCBI Taxonomy" id="2528021"/>
    <lineage>
        <taxon>Bacteria</taxon>
        <taxon>Pseudomonadati</taxon>
        <taxon>Planctomycetota</taxon>
        <taxon>Planctomycetia</taxon>
        <taxon>Pirellulales</taxon>
        <taxon>Pirellulaceae</taxon>
        <taxon>Anatilimnocola</taxon>
    </lineage>
</organism>
<dbReference type="GO" id="GO:0006285">
    <property type="term" value="P:base-excision repair, AP site formation"/>
    <property type="evidence" value="ECO:0007669"/>
    <property type="project" value="TreeGrafter"/>
</dbReference>
<dbReference type="PANTHER" id="PTHR43003">
    <property type="entry name" value="DNA-3-METHYLADENINE GLYCOSYLASE"/>
    <property type="match status" value="1"/>
</dbReference>
<dbReference type="PANTHER" id="PTHR43003:SF5">
    <property type="entry name" value="DNA-3-METHYLADENINE GLYCOSYLASE"/>
    <property type="match status" value="1"/>
</dbReference>
<dbReference type="InterPro" id="IPR051912">
    <property type="entry name" value="Alkylbase_DNA_Glycosylase/TA"/>
</dbReference>
<dbReference type="KEGG" id="aagg:ETAA8_02820"/>
<protein>
    <recommendedName>
        <fullName evidence="3">DNA-3-methyladenine glycosylase II</fullName>
        <ecNumber evidence="3">3.2.2.21</ecNumber>
    </recommendedName>
</protein>
<evidence type="ECO:0000256" key="4">
    <source>
        <dbReference type="ARBA" id="ARBA00022763"/>
    </source>
</evidence>
<comment type="catalytic activity">
    <reaction evidence="1">
        <text>Hydrolysis of alkylated DNA, releasing 3-methyladenine, 3-methylguanine, 7-methylguanine and 7-methyladenine.</text>
        <dbReference type="EC" id="3.2.2.21"/>
    </reaction>
</comment>
<dbReference type="FunFam" id="1.10.340.30:FF:000004">
    <property type="entry name" value="DNA-3-methyladenine glycosylase II"/>
    <property type="match status" value="1"/>
</dbReference>
<reference evidence="7 8" key="1">
    <citation type="submission" date="2019-02" db="EMBL/GenBank/DDBJ databases">
        <title>Deep-cultivation of Planctomycetes and their phenomic and genomic characterization uncovers novel biology.</title>
        <authorList>
            <person name="Wiegand S."/>
            <person name="Jogler M."/>
            <person name="Boedeker C."/>
            <person name="Pinto D."/>
            <person name="Vollmers J."/>
            <person name="Rivas-Marin E."/>
            <person name="Kohn T."/>
            <person name="Peeters S.H."/>
            <person name="Heuer A."/>
            <person name="Rast P."/>
            <person name="Oberbeckmann S."/>
            <person name="Bunk B."/>
            <person name="Jeske O."/>
            <person name="Meyerdierks A."/>
            <person name="Storesund J.E."/>
            <person name="Kallscheuer N."/>
            <person name="Luecker S."/>
            <person name="Lage O.M."/>
            <person name="Pohl T."/>
            <person name="Merkel B.J."/>
            <person name="Hornburger P."/>
            <person name="Mueller R.-W."/>
            <person name="Bruemmer F."/>
            <person name="Labrenz M."/>
            <person name="Spormann A.M."/>
            <person name="Op den Camp H."/>
            <person name="Overmann J."/>
            <person name="Amann R."/>
            <person name="Jetten M.S.M."/>
            <person name="Mascher T."/>
            <person name="Medema M.H."/>
            <person name="Devos D.P."/>
            <person name="Kaster A.-K."/>
            <person name="Ovreas L."/>
            <person name="Rohde M."/>
            <person name="Galperin M.Y."/>
            <person name="Jogler C."/>
        </authorList>
    </citation>
    <scope>NUCLEOTIDE SEQUENCE [LARGE SCALE GENOMIC DNA]</scope>
    <source>
        <strain evidence="7 8">ETA_A8</strain>
    </source>
</reference>
<evidence type="ECO:0000256" key="3">
    <source>
        <dbReference type="ARBA" id="ARBA00012000"/>
    </source>
</evidence>
<evidence type="ECO:0000256" key="2">
    <source>
        <dbReference type="ARBA" id="ARBA00010817"/>
    </source>
</evidence>
<dbReference type="GO" id="GO:0006307">
    <property type="term" value="P:DNA alkylation repair"/>
    <property type="evidence" value="ECO:0007669"/>
    <property type="project" value="TreeGrafter"/>
</dbReference>
<dbReference type="GO" id="GO:0032131">
    <property type="term" value="F:alkylated DNA binding"/>
    <property type="evidence" value="ECO:0007669"/>
    <property type="project" value="TreeGrafter"/>
</dbReference>
<dbReference type="GO" id="GO:0032993">
    <property type="term" value="C:protein-DNA complex"/>
    <property type="evidence" value="ECO:0007669"/>
    <property type="project" value="TreeGrafter"/>
</dbReference>
<evidence type="ECO:0000313" key="8">
    <source>
        <dbReference type="Proteomes" id="UP000315017"/>
    </source>
</evidence>